<reference evidence="4" key="1">
    <citation type="submission" date="2017-11" db="EMBL/GenBank/DDBJ databases">
        <authorList>
            <person name="Chan K.G."/>
            <person name="Lee L.S."/>
        </authorList>
    </citation>
    <scope>NUCLEOTIDE SEQUENCE [LARGE SCALE GENOMIC DNA]</scope>
    <source>
        <strain evidence="4">DSM 100970</strain>
    </source>
</reference>
<feature type="domain" description="CBU-0592-like" evidence="2">
    <location>
        <begin position="4"/>
        <end position="77"/>
    </location>
</feature>
<gene>
    <name evidence="3" type="ORF">CUN60_01010</name>
</gene>
<keyword evidence="1" id="KW-0472">Membrane</keyword>
<evidence type="ECO:0000313" key="3">
    <source>
        <dbReference type="EMBL" id="AUR50939.1"/>
    </source>
</evidence>
<protein>
    <recommendedName>
        <fullName evidence="2">CBU-0592-like domain-containing protein</fullName>
    </recommendedName>
</protein>
<dbReference type="KEGG" id="nba:CUN60_01010"/>
<dbReference type="Pfam" id="PF26604">
    <property type="entry name" value="CBU_0592"/>
    <property type="match status" value="1"/>
</dbReference>
<feature type="transmembrane region" description="Helical" evidence="1">
    <location>
        <begin position="6"/>
        <end position="25"/>
    </location>
</feature>
<evidence type="ECO:0000259" key="2">
    <source>
        <dbReference type="Pfam" id="PF26604"/>
    </source>
</evidence>
<proteinExistence type="predicted"/>
<dbReference type="OrthoDB" id="7278355at2"/>
<dbReference type="EMBL" id="CP024847">
    <property type="protein sequence ID" value="AUR50939.1"/>
    <property type="molecule type" value="Genomic_DNA"/>
</dbReference>
<accession>A0A2I7N3B3</accession>
<feature type="transmembrane region" description="Helical" evidence="1">
    <location>
        <begin position="32"/>
        <end position="49"/>
    </location>
</feature>
<keyword evidence="1" id="KW-1133">Transmembrane helix</keyword>
<organism evidence="3 4">
    <name type="scientific">Aquella oligotrophica</name>
    <dbReference type="NCBI Taxonomy" id="2067065"/>
    <lineage>
        <taxon>Bacteria</taxon>
        <taxon>Pseudomonadati</taxon>
        <taxon>Pseudomonadota</taxon>
        <taxon>Betaproteobacteria</taxon>
        <taxon>Neisseriales</taxon>
        <taxon>Neisseriaceae</taxon>
        <taxon>Aquella</taxon>
    </lineage>
</organism>
<evidence type="ECO:0000313" key="4">
    <source>
        <dbReference type="Proteomes" id="UP000236655"/>
    </source>
</evidence>
<dbReference type="AlphaFoldDB" id="A0A2I7N3B3"/>
<keyword evidence="4" id="KW-1185">Reference proteome</keyword>
<dbReference type="NCBIfam" id="NF047864">
    <property type="entry name" value="CBU_0592_membra"/>
    <property type="match status" value="1"/>
</dbReference>
<dbReference type="RefSeq" id="WP_102950239.1">
    <property type="nucleotide sequence ID" value="NZ_CP024847.1"/>
</dbReference>
<keyword evidence="1" id="KW-0812">Transmembrane</keyword>
<dbReference type="InterPro" id="IPR058058">
    <property type="entry name" value="CBU_0592-like"/>
</dbReference>
<name>A0A2I7N3B3_9NEIS</name>
<dbReference type="Proteomes" id="UP000236655">
    <property type="component" value="Chromosome"/>
</dbReference>
<evidence type="ECO:0000256" key="1">
    <source>
        <dbReference type="SAM" id="Phobius"/>
    </source>
</evidence>
<sequence>MIVQLFSLIGAFALLSAFFINNTEVIKNKDRALWLNFVGAFILTITAYIEHQYGFIVLEGSWTLISLHSIVKYLRRKK</sequence>